<dbReference type="Proteomes" id="UP000016569">
    <property type="component" value="Unassembled WGS sequence"/>
</dbReference>
<dbReference type="EMBL" id="BATC01000016">
    <property type="protein sequence ID" value="GAD58992.1"/>
    <property type="molecule type" value="Genomic_DNA"/>
</dbReference>
<name>A0A8E0NBD7_9CAUL</name>
<feature type="region of interest" description="Disordered" evidence="1">
    <location>
        <begin position="1"/>
        <end position="106"/>
    </location>
</feature>
<keyword evidence="3" id="KW-1185">Reference proteome</keyword>
<feature type="compositionally biased region" description="Basic and acidic residues" evidence="1">
    <location>
        <begin position="1"/>
        <end position="30"/>
    </location>
</feature>
<sequence>MNDETTKQPSDHGEKPDLGRTPDHLTETLDKALTGTNGGSDTRAGSLRGGSASGSDIDPDQETIDRVLTTEGMAAAEDEGDQDAAGAVRNTGRRGGPGDDADAATG</sequence>
<gene>
    <name evidence="2" type="ORF">MBEBAB_1242</name>
</gene>
<reference evidence="3" key="1">
    <citation type="journal article" date="2013" name="Genome Announc.">
        <title>Draft Genome Sequence of the Dimorphic Prosthecate Bacterium Brevundimonas abyssalis TAR-001T.</title>
        <authorList>
            <person name="Tsubouchi T."/>
            <person name="Nishi S."/>
            <person name="Usui K."/>
            <person name="Shimane Y."/>
            <person name="Takaki Y."/>
            <person name="Maruyama T."/>
            <person name="Hatada Y."/>
        </authorList>
    </citation>
    <scope>NUCLEOTIDE SEQUENCE [LARGE SCALE GENOMIC DNA]</scope>
    <source>
        <strain evidence="3">TAR-001</strain>
    </source>
</reference>
<accession>A0A8E0NBD7</accession>
<organism evidence="2 3">
    <name type="scientific">Brevundimonas abyssalis TAR-001</name>
    <dbReference type="NCBI Taxonomy" id="1391729"/>
    <lineage>
        <taxon>Bacteria</taxon>
        <taxon>Pseudomonadati</taxon>
        <taxon>Pseudomonadota</taxon>
        <taxon>Alphaproteobacteria</taxon>
        <taxon>Caulobacterales</taxon>
        <taxon>Caulobacteraceae</taxon>
        <taxon>Brevundimonas</taxon>
    </lineage>
</organism>
<dbReference type="AlphaFoldDB" id="A0A8E0NBD7"/>
<proteinExistence type="predicted"/>
<evidence type="ECO:0000313" key="2">
    <source>
        <dbReference type="EMBL" id="GAD58992.1"/>
    </source>
</evidence>
<evidence type="ECO:0000313" key="3">
    <source>
        <dbReference type="Proteomes" id="UP000016569"/>
    </source>
</evidence>
<dbReference type="RefSeq" id="WP_021697088.1">
    <property type="nucleotide sequence ID" value="NZ_BATC01000016.1"/>
</dbReference>
<comment type="caution">
    <text evidence="2">The sequence shown here is derived from an EMBL/GenBank/DDBJ whole genome shotgun (WGS) entry which is preliminary data.</text>
</comment>
<evidence type="ECO:0000256" key="1">
    <source>
        <dbReference type="SAM" id="MobiDB-lite"/>
    </source>
</evidence>
<protein>
    <submittedName>
        <fullName evidence="2">Uncharacterized protein</fullName>
    </submittedName>
</protein>